<evidence type="ECO:0000313" key="1">
    <source>
        <dbReference type="EMBL" id="QJA49325.1"/>
    </source>
</evidence>
<dbReference type="EMBL" id="MT144131">
    <property type="protein sequence ID" value="QJA49325.1"/>
    <property type="molecule type" value="Genomic_DNA"/>
</dbReference>
<protein>
    <submittedName>
        <fullName evidence="1">Putative tail protein</fullName>
    </submittedName>
</protein>
<accession>A0A6H1ZPW8</accession>
<proteinExistence type="predicted"/>
<gene>
    <name evidence="1" type="ORF">TM448A01300_0002</name>
</gene>
<name>A0A6H1ZPW8_9ZZZZ</name>
<sequence>MAASITKGQTFSSTETITNTKLHNLVDLATISGIVNAEIASNASIADTKLAGITTAGTVSGSSLTGLASIPSAAGLIPAANITTLNYAAKGANSDITSLTGLTTPLSEAQGGTGATSLPTTSLGSWVDKSASYGAQQASTDGFVCAYGTSAQWSSFSGYTDANANPTTQIARVYGVVTGEYPFVYAMFPVKKNDYWKIVVNVINGASATMTVYWIPLGS</sequence>
<reference evidence="1" key="1">
    <citation type="submission" date="2020-03" db="EMBL/GenBank/DDBJ databases">
        <title>The deep terrestrial virosphere.</title>
        <authorList>
            <person name="Holmfeldt K."/>
            <person name="Nilsson E."/>
            <person name="Simone D."/>
            <person name="Lopez-Fernandez M."/>
            <person name="Wu X."/>
            <person name="de Brujin I."/>
            <person name="Lundin D."/>
            <person name="Andersson A."/>
            <person name="Bertilsson S."/>
            <person name="Dopson M."/>
        </authorList>
    </citation>
    <scope>NUCLEOTIDE SEQUENCE</scope>
    <source>
        <strain evidence="1">TM448A01300</strain>
    </source>
</reference>
<dbReference type="AlphaFoldDB" id="A0A6H1ZPW8"/>
<organism evidence="1">
    <name type="scientific">viral metagenome</name>
    <dbReference type="NCBI Taxonomy" id="1070528"/>
    <lineage>
        <taxon>unclassified sequences</taxon>
        <taxon>metagenomes</taxon>
        <taxon>organismal metagenomes</taxon>
    </lineage>
</organism>